<dbReference type="GO" id="GO:0045259">
    <property type="term" value="C:proton-transporting ATP synthase complex"/>
    <property type="evidence" value="ECO:0007669"/>
    <property type="project" value="UniProtKB-KW"/>
</dbReference>
<dbReference type="InterPro" id="IPR020781">
    <property type="entry name" value="ATPase_OSCP/d_CS"/>
</dbReference>
<evidence type="ECO:0000313" key="9">
    <source>
        <dbReference type="Proteomes" id="UP000229600"/>
    </source>
</evidence>
<evidence type="ECO:0000256" key="4">
    <source>
        <dbReference type="ARBA" id="ARBA00023065"/>
    </source>
</evidence>
<keyword evidence="7" id="KW-1003">Cell membrane</keyword>
<dbReference type="InterPro" id="IPR000711">
    <property type="entry name" value="ATPase_OSCP/dsu"/>
</dbReference>
<comment type="similarity">
    <text evidence="7">Belongs to the ATPase delta chain family.</text>
</comment>
<dbReference type="SUPFAM" id="SSF160527">
    <property type="entry name" value="V-type ATPase subunit E-like"/>
    <property type="match status" value="1"/>
</dbReference>
<evidence type="ECO:0000256" key="6">
    <source>
        <dbReference type="ARBA" id="ARBA00023310"/>
    </source>
</evidence>
<comment type="caution">
    <text evidence="8">The sequence shown here is derived from an EMBL/GenBank/DDBJ whole genome shotgun (WGS) entry which is preliminary data.</text>
</comment>
<comment type="function">
    <text evidence="7">This protein is part of the stalk that links CF(0) to CF(1). It either transmits conformational changes from CF(0) to CF(1) or is implicated in proton conduction.</text>
</comment>
<name>A0A2H0N5I1_9BACT</name>
<keyword evidence="5 7" id="KW-0472">Membrane</keyword>
<organism evidence="8 9">
    <name type="scientific">Candidatus Magasanikbacteria bacterium CG11_big_fil_rev_8_21_14_0_20_39_34</name>
    <dbReference type="NCBI Taxonomy" id="1974653"/>
    <lineage>
        <taxon>Bacteria</taxon>
        <taxon>Candidatus Magasanikiibacteriota</taxon>
    </lineage>
</organism>
<evidence type="ECO:0000256" key="1">
    <source>
        <dbReference type="ARBA" id="ARBA00004370"/>
    </source>
</evidence>
<evidence type="ECO:0000256" key="2">
    <source>
        <dbReference type="ARBA" id="ARBA00022448"/>
    </source>
</evidence>
<reference evidence="8 9" key="1">
    <citation type="submission" date="2017-09" db="EMBL/GenBank/DDBJ databases">
        <title>Depth-based differentiation of microbial function through sediment-hosted aquifers and enrichment of novel symbionts in the deep terrestrial subsurface.</title>
        <authorList>
            <person name="Probst A.J."/>
            <person name="Ladd B."/>
            <person name="Jarett J.K."/>
            <person name="Geller-Mcgrath D.E."/>
            <person name="Sieber C.M."/>
            <person name="Emerson J.B."/>
            <person name="Anantharaman K."/>
            <person name="Thomas B.C."/>
            <person name="Malmstrom R."/>
            <person name="Stieglmeier M."/>
            <person name="Klingl A."/>
            <person name="Woyke T."/>
            <person name="Ryan C.M."/>
            <person name="Banfield J.F."/>
        </authorList>
    </citation>
    <scope>NUCLEOTIDE SEQUENCE [LARGE SCALE GENOMIC DNA]</scope>
    <source>
        <strain evidence="8">CG11_big_fil_rev_8_21_14_0_20_39_34</strain>
    </source>
</reference>
<comment type="function">
    <text evidence="7">F(1)F(0) ATP synthase produces ATP from ADP in the presence of a proton or sodium gradient. F-type ATPases consist of two structural domains, F(1) containing the extramembraneous catalytic core and F(0) containing the membrane proton channel, linked together by a central stalk and a peripheral stalk. During catalysis, ATP synthesis in the catalytic domain of F(1) is coupled via a rotary mechanism of the central stalk subunits to proton translocation.</text>
</comment>
<keyword evidence="2 7" id="KW-0813">Transport</keyword>
<evidence type="ECO:0000256" key="3">
    <source>
        <dbReference type="ARBA" id="ARBA00022781"/>
    </source>
</evidence>
<proteinExistence type="inferred from homology"/>
<dbReference type="GO" id="GO:0005886">
    <property type="term" value="C:plasma membrane"/>
    <property type="evidence" value="ECO:0007669"/>
    <property type="project" value="UniProtKB-SubCell"/>
</dbReference>
<keyword evidence="3 7" id="KW-0375">Hydrogen ion transport</keyword>
<evidence type="ECO:0000313" key="8">
    <source>
        <dbReference type="EMBL" id="PIR04143.1"/>
    </source>
</evidence>
<protein>
    <recommendedName>
        <fullName evidence="7">ATP synthase subunit delta</fullName>
    </recommendedName>
    <alternativeName>
        <fullName evidence="7">ATP synthase F(1) sector subunit delta</fullName>
    </alternativeName>
    <alternativeName>
        <fullName evidence="7">F-type ATPase subunit delta</fullName>
        <shortName evidence="7">F-ATPase subunit delta</shortName>
    </alternativeName>
</protein>
<evidence type="ECO:0000256" key="5">
    <source>
        <dbReference type="ARBA" id="ARBA00023136"/>
    </source>
</evidence>
<keyword evidence="4 7" id="KW-0406">Ion transport</keyword>
<dbReference type="PROSITE" id="PS00389">
    <property type="entry name" value="ATPASE_DELTA"/>
    <property type="match status" value="1"/>
</dbReference>
<dbReference type="EMBL" id="PCWN01000007">
    <property type="protein sequence ID" value="PIR04143.1"/>
    <property type="molecule type" value="Genomic_DNA"/>
</dbReference>
<keyword evidence="7" id="KW-0139">CF(1)</keyword>
<sequence>MAKMIPRQYAKILYEITLGKKGEELELAIAEFINFLKGEYVFSKVNYIIAEFEKYAKKKEGILDIQVKSAKKLAPSTLDAIKKSFGKKVNIQSEIDESIIGGIILNTGDKILDGSIKTQLEVLKRELIQQ</sequence>
<dbReference type="PANTHER" id="PTHR11910">
    <property type="entry name" value="ATP SYNTHASE DELTA CHAIN"/>
    <property type="match status" value="1"/>
</dbReference>
<gene>
    <name evidence="7 8" type="primary">atpH</name>
    <name evidence="8" type="ORF">COV59_03085</name>
</gene>
<dbReference type="Proteomes" id="UP000229600">
    <property type="component" value="Unassembled WGS sequence"/>
</dbReference>
<dbReference type="GO" id="GO:0046933">
    <property type="term" value="F:proton-transporting ATP synthase activity, rotational mechanism"/>
    <property type="evidence" value="ECO:0007669"/>
    <property type="project" value="UniProtKB-UniRule"/>
</dbReference>
<dbReference type="NCBIfam" id="TIGR01145">
    <property type="entry name" value="ATP_synt_delta"/>
    <property type="match status" value="1"/>
</dbReference>
<dbReference type="HAMAP" id="MF_01416">
    <property type="entry name" value="ATP_synth_delta_bact"/>
    <property type="match status" value="1"/>
</dbReference>
<keyword evidence="6 7" id="KW-0066">ATP synthesis</keyword>
<comment type="subcellular location">
    <subcellularLocation>
        <location evidence="7">Cell membrane</location>
        <topology evidence="7">Peripheral membrane protein</topology>
    </subcellularLocation>
    <subcellularLocation>
        <location evidence="1">Membrane</location>
    </subcellularLocation>
</comment>
<evidence type="ECO:0000256" key="7">
    <source>
        <dbReference type="HAMAP-Rule" id="MF_01416"/>
    </source>
</evidence>
<dbReference type="AlphaFoldDB" id="A0A2H0N5I1"/>
<dbReference type="Pfam" id="PF00213">
    <property type="entry name" value="OSCP"/>
    <property type="match status" value="1"/>
</dbReference>
<accession>A0A2H0N5I1</accession>